<dbReference type="Proteomes" id="UP000652761">
    <property type="component" value="Unassembled WGS sequence"/>
</dbReference>
<proteinExistence type="predicted"/>
<protein>
    <submittedName>
        <fullName evidence="1">Uncharacterized protein</fullName>
    </submittedName>
</protein>
<gene>
    <name evidence="1" type="ORF">Taro_018119</name>
</gene>
<feature type="non-terminal residue" evidence="1">
    <location>
        <position position="79"/>
    </location>
</feature>
<comment type="caution">
    <text evidence="1">The sequence shown here is derived from an EMBL/GenBank/DDBJ whole genome shotgun (WGS) entry which is preliminary data.</text>
</comment>
<dbReference type="EMBL" id="NMUH01000837">
    <property type="protein sequence ID" value="MQL85592.1"/>
    <property type="molecule type" value="Genomic_DNA"/>
</dbReference>
<name>A0A843UHY3_COLES</name>
<reference evidence="1" key="1">
    <citation type="submission" date="2017-07" db="EMBL/GenBank/DDBJ databases">
        <title>Taro Niue Genome Assembly and Annotation.</title>
        <authorList>
            <person name="Atibalentja N."/>
            <person name="Keating K."/>
            <person name="Fields C.J."/>
        </authorList>
    </citation>
    <scope>NUCLEOTIDE SEQUENCE</scope>
    <source>
        <strain evidence="1">Niue_2</strain>
        <tissue evidence="1">Leaf</tissue>
    </source>
</reference>
<sequence>FHQVKQQKLLEAPGSWGGCAGCVRGGQRPGVLAAVQADGAARDAKPRPGKAGAGWASKMEALEMGAAWPRQEGGCWAMA</sequence>
<organism evidence="1 2">
    <name type="scientific">Colocasia esculenta</name>
    <name type="common">Wild taro</name>
    <name type="synonym">Arum esculentum</name>
    <dbReference type="NCBI Taxonomy" id="4460"/>
    <lineage>
        <taxon>Eukaryota</taxon>
        <taxon>Viridiplantae</taxon>
        <taxon>Streptophyta</taxon>
        <taxon>Embryophyta</taxon>
        <taxon>Tracheophyta</taxon>
        <taxon>Spermatophyta</taxon>
        <taxon>Magnoliopsida</taxon>
        <taxon>Liliopsida</taxon>
        <taxon>Araceae</taxon>
        <taxon>Aroideae</taxon>
        <taxon>Colocasieae</taxon>
        <taxon>Colocasia</taxon>
    </lineage>
</organism>
<dbReference type="AlphaFoldDB" id="A0A843UHY3"/>
<keyword evidence="2" id="KW-1185">Reference proteome</keyword>
<evidence type="ECO:0000313" key="1">
    <source>
        <dbReference type="EMBL" id="MQL85592.1"/>
    </source>
</evidence>
<evidence type="ECO:0000313" key="2">
    <source>
        <dbReference type="Proteomes" id="UP000652761"/>
    </source>
</evidence>
<accession>A0A843UHY3</accession>